<evidence type="ECO:0000313" key="6">
    <source>
        <dbReference type="Proteomes" id="UP000078595"/>
    </source>
</evidence>
<keyword evidence="1" id="KW-0732">Signal</keyword>
<reference evidence="5" key="3">
    <citation type="submission" date="2024-02" db="EMBL/GenBank/DDBJ databases">
        <title>Comparative genomics of Cryptococcus and Kwoniella reveals pathogenesis evolution and contrasting modes of karyotype evolution via chromosome fusion or intercentromeric recombination.</title>
        <authorList>
            <person name="Coelho M.A."/>
            <person name="David-Palma M."/>
            <person name="Shea T."/>
            <person name="Bowers K."/>
            <person name="McGinley-Smith S."/>
            <person name="Mohammad A.W."/>
            <person name="Gnirke A."/>
            <person name="Yurkov A.M."/>
            <person name="Nowrousian M."/>
            <person name="Sun S."/>
            <person name="Cuomo C.A."/>
            <person name="Heitman J."/>
        </authorList>
    </citation>
    <scope>NUCLEOTIDE SEQUENCE</scope>
    <source>
        <strain evidence="5">CBS 10117</strain>
    </source>
</reference>
<evidence type="ECO:0000256" key="1">
    <source>
        <dbReference type="SAM" id="SignalP"/>
    </source>
</evidence>
<dbReference type="OrthoDB" id="5344254at2759"/>
<dbReference type="VEuPathDB" id="FungiDB:I303_00268"/>
<dbReference type="GeneID" id="28963967"/>
<dbReference type="EMBL" id="CP144530">
    <property type="protein sequence ID" value="WWC57733.1"/>
    <property type="molecule type" value="Genomic_DNA"/>
</dbReference>
<evidence type="ECO:0000259" key="3">
    <source>
        <dbReference type="Pfam" id="PF25581"/>
    </source>
</evidence>
<dbReference type="STRING" id="1296121.A0A1A6AEE9"/>
<dbReference type="KEGG" id="kdj:28963967"/>
<feature type="chain" id="PRO_5008342340" description="AttH domain-containing protein" evidence="1">
    <location>
        <begin position="22"/>
        <end position="369"/>
    </location>
</feature>
<sequence length="369" mass="40393">MSFRRSATFLAALFLPSLGQAKFPKNYILPDIINGTAPVPIETTVGSGAYDRAYIPSHNASTYEWWYFDAVSSDGQSSVVFVALVVPTALGQGTEVSAQVITPDGEIFANRTDYGPEGKFWVSTRGDGSSGVIGDGDFTWVGQPDLSQYELKVDLPEQDISGTVTLISAASPFVGCDPFGPDARTHTFWWFNWINFMGDAVAVVDLKVGDKRVAFTGNGYHDKNWGPVPYPPHLNYWYWGHGRAGDYSLVWSRVVAKDNTTISGAWLARDGQVLRSTCVHDESIHVEPFGNNVTIPPNRPNDTENIDGFDITINIGEEGLYQFRFDSNRWTNGNDGNYARWIGNFTGGKVGEEASSGVGVTEQMGPFGI</sequence>
<feature type="domain" description="AsqO/PenF-like C-terminal" evidence="3">
    <location>
        <begin position="233"/>
        <end position="364"/>
    </location>
</feature>
<dbReference type="SUPFAM" id="SSF159245">
    <property type="entry name" value="AttH-like"/>
    <property type="match status" value="1"/>
</dbReference>
<reference evidence="5" key="2">
    <citation type="submission" date="2013-07" db="EMBL/GenBank/DDBJ databases">
        <authorList>
            <consortium name="The Broad Institute Genome Sequencing Platform"/>
            <person name="Cuomo C."/>
            <person name="Litvintseva A."/>
            <person name="Chen Y."/>
            <person name="Heitman J."/>
            <person name="Sun S."/>
            <person name="Springer D."/>
            <person name="Dromer F."/>
            <person name="Young S.K."/>
            <person name="Zeng Q."/>
            <person name="Gargeya S."/>
            <person name="Fitzgerald M."/>
            <person name="Abouelleil A."/>
            <person name="Alvarado L."/>
            <person name="Berlin A.M."/>
            <person name="Chapman S.B."/>
            <person name="Dewar J."/>
            <person name="Goldberg J."/>
            <person name="Griggs A."/>
            <person name="Gujja S."/>
            <person name="Hansen M."/>
            <person name="Howarth C."/>
            <person name="Imamovic A."/>
            <person name="Larimer J."/>
            <person name="McCowan C."/>
            <person name="Murphy C."/>
            <person name="Pearson M."/>
            <person name="Priest M."/>
            <person name="Roberts A."/>
            <person name="Saif S."/>
            <person name="Shea T."/>
            <person name="Sykes S."/>
            <person name="Wortman J."/>
            <person name="Nusbaum C."/>
            <person name="Birren B."/>
        </authorList>
    </citation>
    <scope>NUCLEOTIDE SEQUENCE</scope>
    <source>
        <strain evidence="5">CBS 10117</strain>
    </source>
</reference>
<keyword evidence="6" id="KW-1185">Reference proteome</keyword>
<evidence type="ECO:0000259" key="2">
    <source>
        <dbReference type="Pfam" id="PF24137"/>
    </source>
</evidence>
<reference evidence="4" key="1">
    <citation type="submission" date="2013-07" db="EMBL/GenBank/DDBJ databases">
        <title>The Genome Sequence of Cryptococcus dejecticola CBS10117.</title>
        <authorList>
            <consortium name="The Broad Institute Genome Sequencing Platform"/>
            <person name="Cuomo C."/>
            <person name="Litvintseva A."/>
            <person name="Chen Y."/>
            <person name="Heitman J."/>
            <person name="Sun S."/>
            <person name="Springer D."/>
            <person name="Dromer F."/>
            <person name="Young S.K."/>
            <person name="Zeng Q."/>
            <person name="Gargeya S."/>
            <person name="Fitzgerald M."/>
            <person name="Abouelleil A."/>
            <person name="Alvarado L."/>
            <person name="Berlin A.M."/>
            <person name="Chapman S.B."/>
            <person name="Dewar J."/>
            <person name="Goldberg J."/>
            <person name="Griggs A."/>
            <person name="Gujja S."/>
            <person name="Hansen M."/>
            <person name="Howarth C."/>
            <person name="Imamovic A."/>
            <person name="Larimer J."/>
            <person name="McCowan C."/>
            <person name="Murphy C."/>
            <person name="Pearson M."/>
            <person name="Priest M."/>
            <person name="Roberts A."/>
            <person name="Saif S."/>
            <person name="Shea T."/>
            <person name="Sykes S."/>
            <person name="Wortman J."/>
            <person name="Nusbaum C."/>
            <person name="Birren B."/>
        </authorList>
    </citation>
    <scope>NUCLEOTIDE SEQUENCE [LARGE SCALE GENOMIC DNA]</scope>
    <source>
        <strain evidence="4">CBS 10117</strain>
    </source>
</reference>
<proteinExistence type="predicted"/>
<evidence type="ECO:0000313" key="5">
    <source>
        <dbReference type="EMBL" id="WWC57733.1"/>
    </source>
</evidence>
<feature type="domain" description="Diels-Alderase N-terminal" evidence="2">
    <location>
        <begin position="38"/>
        <end position="225"/>
    </location>
</feature>
<dbReference type="InterPro" id="IPR057722">
    <property type="entry name" value="AsqO/PenF-like_C"/>
</dbReference>
<name>A0A1A6AEE9_9TREE</name>
<dbReference type="Proteomes" id="UP000078595">
    <property type="component" value="Chromosome 1"/>
</dbReference>
<organism evidence="4">
    <name type="scientific">Kwoniella dejecticola CBS 10117</name>
    <dbReference type="NCBI Taxonomy" id="1296121"/>
    <lineage>
        <taxon>Eukaryota</taxon>
        <taxon>Fungi</taxon>
        <taxon>Dikarya</taxon>
        <taxon>Basidiomycota</taxon>
        <taxon>Agaricomycotina</taxon>
        <taxon>Tremellomycetes</taxon>
        <taxon>Tremellales</taxon>
        <taxon>Cryptococcaceae</taxon>
        <taxon>Kwoniella</taxon>
    </lineage>
</organism>
<dbReference type="InterPro" id="IPR056402">
    <property type="entry name" value="DA_N"/>
</dbReference>
<protein>
    <recommendedName>
        <fullName evidence="7">AttH domain-containing protein</fullName>
    </recommendedName>
</protein>
<dbReference type="RefSeq" id="XP_018266293.1">
    <property type="nucleotide sequence ID" value="XM_018403639.1"/>
</dbReference>
<dbReference type="Pfam" id="PF25581">
    <property type="entry name" value="AsqO_C"/>
    <property type="match status" value="1"/>
</dbReference>
<feature type="signal peptide" evidence="1">
    <location>
        <begin position="1"/>
        <end position="21"/>
    </location>
</feature>
<dbReference type="EMBL" id="KI894027">
    <property type="protein sequence ID" value="OBR88451.1"/>
    <property type="molecule type" value="Genomic_DNA"/>
</dbReference>
<gene>
    <name evidence="4" type="ORF">I303_00268</name>
    <name evidence="5" type="ORF">I303_100267</name>
</gene>
<dbReference type="AlphaFoldDB" id="A0A1A6AEE9"/>
<evidence type="ECO:0000313" key="4">
    <source>
        <dbReference type="EMBL" id="OBR88451.1"/>
    </source>
</evidence>
<evidence type="ECO:0008006" key="7">
    <source>
        <dbReference type="Google" id="ProtNLM"/>
    </source>
</evidence>
<dbReference type="Pfam" id="PF24137">
    <property type="entry name" value="DA_N"/>
    <property type="match status" value="1"/>
</dbReference>
<accession>A0A1A6AEE9</accession>